<name>A0A6N7XQQ1_9ACTN</name>
<dbReference type="Proteomes" id="UP000469325">
    <property type="component" value="Unassembled WGS sequence"/>
</dbReference>
<proteinExistence type="predicted"/>
<evidence type="ECO:0000313" key="3">
    <source>
        <dbReference type="Proteomes" id="UP000469325"/>
    </source>
</evidence>
<dbReference type="PANTHER" id="PTHR39201:SF1">
    <property type="entry name" value="FLAVODOXIN-LIKE DOMAIN-CONTAINING PROTEIN"/>
    <property type="match status" value="1"/>
</dbReference>
<dbReference type="SUPFAM" id="SSF52218">
    <property type="entry name" value="Flavoproteins"/>
    <property type="match status" value="1"/>
</dbReference>
<dbReference type="NCBIfam" id="NF005501">
    <property type="entry name" value="PRK07116.1"/>
    <property type="match status" value="1"/>
</dbReference>
<dbReference type="Gene3D" id="3.40.50.360">
    <property type="match status" value="1"/>
</dbReference>
<organism evidence="2 3">
    <name type="scientific">Olsenella porci</name>
    <dbReference type="NCBI Taxonomy" id="2652279"/>
    <lineage>
        <taxon>Bacteria</taxon>
        <taxon>Bacillati</taxon>
        <taxon>Actinomycetota</taxon>
        <taxon>Coriobacteriia</taxon>
        <taxon>Coriobacteriales</taxon>
        <taxon>Atopobiaceae</taxon>
        <taxon>Olsenella</taxon>
    </lineage>
</organism>
<reference evidence="2 3" key="1">
    <citation type="submission" date="2019-08" db="EMBL/GenBank/DDBJ databases">
        <title>In-depth cultivation of the pig gut microbiome towards novel bacterial diversity and tailored functional studies.</title>
        <authorList>
            <person name="Wylensek D."/>
            <person name="Hitch T.C.A."/>
            <person name="Clavel T."/>
        </authorList>
    </citation>
    <scope>NUCLEOTIDE SEQUENCE [LARGE SCALE GENOMIC DNA]</scope>
    <source>
        <strain evidence="2 3">CA-Schmier-601-WT-1</strain>
    </source>
</reference>
<comment type="caution">
    <text evidence="2">The sequence shown here is derived from an EMBL/GenBank/DDBJ whole genome shotgun (WGS) entry which is preliminary data.</text>
</comment>
<sequence>MVDLAKRLVAYFSATGTTGRVAERLAKAAGADLYQIVPAKAYTRADLDWNDASSRTSVEKGDESSRPALAGGVPDVSGYDVVFVGFPIWWYVEPRIVDTFLEACDLSGKTVVAFATSGGSGISGATKRIRTILPKARVLEGRALNGAPSQRELSDWVDGLGL</sequence>
<dbReference type="PANTHER" id="PTHR39201">
    <property type="entry name" value="EXPORTED PROTEIN-RELATED"/>
    <property type="match status" value="1"/>
</dbReference>
<dbReference type="EMBL" id="VUNC01000008">
    <property type="protein sequence ID" value="MST73294.1"/>
    <property type="molecule type" value="Genomic_DNA"/>
</dbReference>
<gene>
    <name evidence="2" type="ORF">FYJ68_09290</name>
</gene>
<dbReference type="InterPro" id="IPR029039">
    <property type="entry name" value="Flavoprotein-like_sf"/>
</dbReference>
<evidence type="ECO:0000259" key="1">
    <source>
        <dbReference type="Pfam" id="PF12682"/>
    </source>
</evidence>
<keyword evidence="3" id="KW-1185">Reference proteome</keyword>
<dbReference type="AlphaFoldDB" id="A0A6N7XQQ1"/>
<dbReference type="Pfam" id="PF12682">
    <property type="entry name" value="Flavodoxin_4"/>
    <property type="match status" value="1"/>
</dbReference>
<dbReference type="InterPro" id="IPR008254">
    <property type="entry name" value="Flavodoxin/NO_synth"/>
</dbReference>
<feature type="domain" description="Flavodoxin-like" evidence="1">
    <location>
        <begin position="6"/>
        <end position="158"/>
    </location>
</feature>
<dbReference type="GO" id="GO:0010181">
    <property type="term" value="F:FMN binding"/>
    <property type="evidence" value="ECO:0007669"/>
    <property type="project" value="InterPro"/>
</dbReference>
<accession>A0A6N7XQQ1</accession>
<protein>
    <submittedName>
        <fullName evidence="2">Flavodoxin</fullName>
    </submittedName>
</protein>
<evidence type="ECO:0000313" key="2">
    <source>
        <dbReference type="EMBL" id="MST73294.1"/>
    </source>
</evidence>